<accession>A0A8J4GYD6</accession>
<dbReference type="AlphaFoldDB" id="A0A8J4GYD6"/>
<evidence type="ECO:0000313" key="4">
    <source>
        <dbReference type="EMBL" id="GIM16503.1"/>
    </source>
</evidence>
<evidence type="ECO:0000259" key="3">
    <source>
        <dbReference type="Pfam" id="PF16363"/>
    </source>
</evidence>
<reference evidence="4" key="1">
    <citation type="journal article" date="2021" name="Proc. Natl. Acad. Sci. U.S.A.">
        <title>Three genomes in the algal genus Volvox reveal the fate of a haploid sex-determining region after a transition to homothallism.</title>
        <authorList>
            <person name="Yamamoto K."/>
            <person name="Hamaji T."/>
            <person name="Kawai-Toyooka H."/>
            <person name="Matsuzaki R."/>
            <person name="Takahashi F."/>
            <person name="Nishimura Y."/>
            <person name="Kawachi M."/>
            <person name="Noguchi H."/>
            <person name="Minakuchi Y."/>
            <person name="Umen J.G."/>
            <person name="Toyoda A."/>
            <person name="Nozaki H."/>
        </authorList>
    </citation>
    <scope>NUCLEOTIDE SEQUENCE</scope>
    <source>
        <strain evidence="4">NIES-3785</strain>
    </source>
</reference>
<dbReference type="Gene3D" id="3.40.50.720">
    <property type="entry name" value="NAD(P)-binding Rossmann-like Domain"/>
    <property type="match status" value="1"/>
</dbReference>
<dbReference type="EMBL" id="BNCQ01000080">
    <property type="protein sequence ID" value="GIM16503.1"/>
    <property type="molecule type" value="Genomic_DNA"/>
</dbReference>
<proteinExistence type="inferred from homology"/>
<dbReference type="PANTHER" id="PTHR43725">
    <property type="entry name" value="UDP-GLUCOSE 4-EPIMERASE"/>
    <property type="match status" value="1"/>
</dbReference>
<sequence>MVGSCGGAFSYWHQLQCRFLRLDLGDRAALCDALGQISPRVDLVMHFAAVAYVGESMRDPLQYYKNVTVNTVNLLDCMAANGIHQYVRRVRQPREAACHGADTAPSHQPVRPVQAHGGRGRLAL</sequence>
<evidence type="ECO:0000256" key="1">
    <source>
        <dbReference type="ARBA" id="ARBA00007637"/>
    </source>
</evidence>
<dbReference type="Proteomes" id="UP000722791">
    <property type="component" value="Unassembled WGS sequence"/>
</dbReference>
<dbReference type="InterPro" id="IPR016040">
    <property type="entry name" value="NAD(P)-bd_dom"/>
</dbReference>
<protein>
    <recommendedName>
        <fullName evidence="3">NAD(P)-binding domain-containing protein</fullName>
    </recommendedName>
</protein>
<comment type="similarity">
    <text evidence="1">Belongs to the NAD(P)-dependent epimerase/dehydratase family.</text>
</comment>
<feature type="region of interest" description="Disordered" evidence="2">
    <location>
        <begin position="97"/>
        <end position="124"/>
    </location>
</feature>
<dbReference type="InterPro" id="IPR036291">
    <property type="entry name" value="NAD(P)-bd_dom_sf"/>
</dbReference>
<evidence type="ECO:0000256" key="2">
    <source>
        <dbReference type="SAM" id="MobiDB-lite"/>
    </source>
</evidence>
<gene>
    <name evidence="4" type="ORF">Vretimale_19135</name>
</gene>
<name>A0A8J4GYD6_9CHLO</name>
<organism evidence="4 5">
    <name type="scientific">Volvox reticuliferus</name>
    <dbReference type="NCBI Taxonomy" id="1737510"/>
    <lineage>
        <taxon>Eukaryota</taxon>
        <taxon>Viridiplantae</taxon>
        <taxon>Chlorophyta</taxon>
        <taxon>core chlorophytes</taxon>
        <taxon>Chlorophyceae</taxon>
        <taxon>CS clade</taxon>
        <taxon>Chlamydomonadales</taxon>
        <taxon>Volvocaceae</taxon>
        <taxon>Volvox</taxon>
    </lineage>
</organism>
<comment type="caution">
    <text evidence="4">The sequence shown here is derived from an EMBL/GenBank/DDBJ whole genome shotgun (WGS) entry which is preliminary data.</text>
</comment>
<dbReference type="PANTHER" id="PTHR43725:SF53">
    <property type="entry name" value="UDP-ARABINOSE 4-EPIMERASE 1"/>
    <property type="match status" value="1"/>
</dbReference>
<evidence type="ECO:0000313" key="5">
    <source>
        <dbReference type="Proteomes" id="UP000722791"/>
    </source>
</evidence>
<dbReference type="Pfam" id="PF16363">
    <property type="entry name" value="GDP_Man_Dehyd"/>
    <property type="match status" value="1"/>
</dbReference>
<dbReference type="SUPFAM" id="SSF51735">
    <property type="entry name" value="NAD(P)-binding Rossmann-fold domains"/>
    <property type="match status" value="1"/>
</dbReference>
<feature type="domain" description="NAD(P)-binding" evidence="3">
    <location>
        <begin position="16"/>
        <end position="88"/>
    </location>
</feature>